<dbReference type="GeneID" id="106465635"/>
<feature type="transmembrane region" description="Helical" evidence="3">
    <location>
        <begin position="12"/>
        <end position="32"/>
    </location>
</feature>
<evidence type="ECO:0000259" key="4">
    <source>
        <dbReference type="Pfam" id="PF15430"/>
    </source>
</evidence>
<name>A0ABM1BG40_LIMPO</name>
<accession>A0ABM1BG40</accession>
<dbReference type="Pfam" id="PF15430">
    <property type="entry name" value="SVWC"/>
    <property type="match status" value="1"/>
</dbReference>
<feature type="domain" description="Single" evidence="4">
    <location>
        <begin position="52"/>
        <end position="108"/>
    </location>
</feature>
<dbReference type="RefSeq" id="XP_022249278.1">
    <property type="nucleotide sequence ID" value="XM_022393570.1"/>
</dbReference>
<evidence type="ECO:0000256" key="2">
    <source>
        <dbReference type="ARBA" id="ARBA00022525"/>
    </source>
</evidence>
<keyword evidence="3" id="KW-0812">Transmembrane</keyword>
<comment type="subcellular location">
    <subcellularLocation>
        <location evidence="1">Secreted</location>
    </subcellularLocation>
</comment>
<reference evidence="6 7" key="1">
    <citation type="submission" date="2025-05" db="UniProtKB">
        <authorList>
            <consortium name="RefSeq"/>
        </authorList>
    </citation>
    <scope>IDENTIFICATION</scope>
    <source>
        <tissue evidence="6 7">Muscle</tissue>
    </source>
</reference>
<proteinExistence type="predicted"/>
<gene>
    <name evidence="6 7 8" type="primary">LOC106465635</name>
</gene>
<dbReference type="RefSeq" id="XP_013781324.1">
    <property type="nucleotide sequence ID" value="XM_013925870.2"/>
</dbReference>
<evidence type="ECO:0000313" key="5">
    <source>
        <dbReference type="Proteomes" id="UP000694941"/>
    </source>
</evidence>
<organism evidence="5 6">
    <name type="scientific">Limulus polyphemus</name>
    <name type="common">Atlantic horseshoe crab</name>
    <dbReference type="NCBI Taxonomy" id="6850"/>
    <lineage>
        <taxon>Eukaryota</taxon>
        <taxon>Metazoa</taxon>
        <taxon>Ecdysozoa</taxon>
        <taxon>Arthropoda</taxon>
        <taxon>Chelicerata</taxon>
        <taxon>Merostomata</taxon>
        <taxon>Xiphosura</taxon>
        <taxon>Limulidae</taxon>
        <taxon>Limulus</taxon>
    </lineage>
</organism>
<sequence length="109" mass="12153">MTGNGQVLRAGILKTFFVMLLVVNPIFGDMFLKPIQIGLGRCIDDDFVPHMVGDTWYDDKKCQMLTCIYIEGFLYISGYGCGRIGYSPGCRVVKRKGHYPVCCPTAKCS</sequence>
<evidence type="ECO:0000313" key="6">
    <source>
        <dbReference type="RefSeq" id="XP_013781324.1"/>
    </source>
</evidence>
<dbReference type="RefSeq" id="XP_022249277.1">
    <property type="nucleotide sequence ID" value="XM_022393569.1"/>
</dbReference>
<evidence type="ECO:0000313" key="7">
    <source>
        <dbReference type="RefSeq" id="XP_022249277.1"/>
    </source>
</evidence>
<keyword evidence="5" id="KW-1185">Reference proteome</keyword>
<evidence type="ECO:0000256" key="1">
    <source>
        <dbReference type="ARBA" id="ARBA00004613"/>
    </source>
</evidence>
<dbReference type="InterPro" id="IPR029277">
    <property type="entry name" value="SVWC_dom"/>
</dbReference>
<protein>
    <submittedName>
        <fullName evidence="6 7">Toxin-like protein 14 isoform X1</fullName>
    </submittedName>
</protein>
<dbReference type="Proteomes" id="UP000694941">
    <property type="component" value="Unplaced"/>
</dbReference>
<keyword evidence="2" id="KW-0964">Secreted</keyword>
<evidence type="ECO:0000313" key="8">
    <source>
        <dbReference type="RefSeq" id="XP_022249278.1"/>
    </source>
</evidence>
<keyword evidence="3" id="KW-1133">Transmembrane helix</keyword>
<keyword evidence="3" id="KW-0472">Membrane</keyword>
<evidence type="ECO:0000256" key="3">
    <source>
        <dbReference type="SAM" id="Phobius"/>
    </source>
</evidence>